<dbReference type="Pfam" id="PF14070">
    <property type="entry name" value="YjfB_motility"/>
    <property type="match status" value="1"/>
</dbReference>
<name>A0A1N6DP36_9GAMM</name>
<protein>
    <submittedName>
        <fullName evidence="1">Putative motility protein</fullName>
    </submittedName>
</protein>
<dbReference type="RefSeq" id="WP_074200642.1">
    <property type="nucleotide sequence ID" value="NZ_FSRE01000001.1"/>
</dbReference>
<evidence type="ECO:0000313" key="2">
    <source>
        <dbReference type="Proteomes" id="UP000198461"/>
    </source>
</evidence>
<dbReference type="Proteomes" id="UP000198461">
    <property type="component" value="Unassembled WGS sequence"/>
</dbReference>
<reference evidence="1 2" key="1">
    <citation type="submission" date="2016-11" db="EMBL/GenBank/DDBJ databases">
        <authorList>
            <person name="Jaros S."/>
            <person name="Januszkiewicz K."/>
            <person name="Wedrychowicz H."/>
        </authorList>
    </citation>
    <scope>NUCLEOTIDE SEQUENCE [LARGE SCALE GENOMIC DNA]</scope>
    <source>
        <strain evidence="1 2">DSM 17737</strain>
    </source>
</reference>
<dbReference type="OrthoDB" id="5612752at2"/>
<sequence>MDISPNAAVNAVLNQQQAQSLQSVQISVFKKALDLQKNGILQLIASLPNATPRAGLPDHIGTQINTQA</sequence>
<dbReference type="InterPro" id="IPR025906">
    <property type="entry name" value="YjfB_motility"/>
</dbReference>
<accession>A0A1N6DP36</accession>
<dbReference type="AlphaFoldDB" id="A0A1N6DP36"/>
<keyword evidence="2" id="KW-1185">Reference proteome</keyword>
<evidence type="ECO:0000313" key="1">
    <source>
        <dbReference type="EMBL" id="SIN72569.1"/>
    </source>
</evidence>
<dbReference type="STRING" id="364032.SAMN05443662_0318"/>
<gene>
    <name evidence="1" type="ORF">SAMN05443662_0318</name>
</gene>
<dbReference type="EMBL" id="FSRE01000001">
    <property type="protein sequence ID" value="SIN72569.1"/>
    <property type="molecule type" value="Genomic_DNA"/>
</dbReference>
<organism evidence="1 2">
    <name type="scientific">Sulfurivirga caldicuralii</name>
    <dbReference type="NCBI Taxonomy" id="364032"/>
    <lineage>
        <taxon>Bacteria</taxon>
        <taxon>Pseudomonadati</taxon>
        <taxon>Pseudomonadota</taxon>
        <taxon>Gammaproteobacteria</taxon>
        <taxon>Thiotrichales</taxon>
        <taxon>Piscirickettsiaceae</taxon>
        <taxon>Sulfurivirga</taxon>
    </lineage>
</organism>
<proteinExistence type="predicted"/>